<dbReference type="AlphaFoldDB" id="A0A250XK86"/>
<dbReference type="EMBL" id="BEGY01000100">
    <property type="protein sequence ID" value="GAX83501.1"/>
    <property type="molecule type" value="Genomic_DNA"/>
</dbReference>
<keyword evidence="3" id="KW-0653">Protein transport</keyword>
<comment type="caution">
    <text evidence="8">The sequence shown here is derived from an EMBL/GenBank/DDBJ whole genome shotgun (WGS) entry which is preliminary data.</text>
</comment>
<dbReference type="InterPro" id="IPR007252">
    <property type="entry name" value="Nup84/Nup107"/>
</dbReference>
<dbReference type="GO" id="GO:0031965">
    <property type="term" value="C:nuclear membrane"/>
    <property type="evidence" value="ECO:0007669"/>
    <property type="project" value="UniProtKB-SubCell"/>
</dbReference>
<comment type="subunit">
    <text evidence="7">Part of the nuclear pore complex (NPC).</text>
</comment>
<dbReference type="PANTHER" id="PTHR13003">
    <property type="entry name" value="NUP107-RELATED"/>
    <property type="match status" value="1"/>
</dbReference>
<dbReference type="STRING" id="1157962.A0A250XK86"/>
<keyword evidence="4 7" id="KW-0811">Translocation</keyword>
<evidence type="ECO:0000256" key="2">
    <source>
        <dbReference type="ARBA" id="ARBA00022816"/>
    </source>
</evidence>
<evidence type="ECO:0000256" key="1">
    <source>
        <dbReference type="ARBA" id="ARBA00022448"/>
    </source>
</evidence>
<keyword evidence="7" id="KW-0472">Membrane</keyword>
<keyword evidence="9" id="KW-1185">Reference proteome</keyword>
<keyword evidence="2" id="KW-0509">mRNA transport</keyword>
<dbReference type="GO" id="GO:0006606">
    <property type="term" value="P:protein import into nucleus"/>
    <property type="evidence" value="ECO:0007669"/>
    <property type="project" value="TreeGrafter"/>
</dbReference>
<comment type="subcellular location">
    <subcellularLocation>
        <location evidence="7">Nucleus</location>
        <location evidence="7">Nuclear pore complex</location>
    </subcellularLocation>
    <subcellularLocation>
        <location evidence="7">Nucleus membrane</location>
    </subcellularLocation>
</comment>
<protein>
    <recommendedName>
        <fullName evidence="7">Nuclear pore complex protein</fullName>
    </recommendedName>
</protein>
<evidence type="ECO:0000256" key="5">
    <source>
        <dbReference type="ARBA" id="ARBA00023132"/>
    </source>
</evidence>
<evidence type="ECO:0000313" key="8">
    <source>
        <dbReference type="EMBL" id="GAX83501.1"/>
    </source>
</evidence>
<keyword evidence="6 7" id="KW-0539">Nucleus</keyword>
<evidence type="ECO:0000256" key="7">
    <source>
        <dbReference type="RuleBase" id="RU365072"/>
    </source>
</evidence>
<gene>
    <name evidence="8" type="ORF">CEUSTIGMA_g10926.t1</name>
</gene>
<evidence type="ECO:0000313" key="9">
    <source>
        <dbReference type="Proteomes" id="UP000232323"/>
    </source>
</evidence>
<name>A0A250XK86_9CHLO</name>
<reference evidence="8 9" key="1">
    <citation type="submission" date="2017-08" db="EMBL/GenBank/DDBJ databases">
        <title>Acidophilic green algal genome provides insights into adaptation to an acidic environment.</title>
        <authorList>
            <person name="Hirooka S."/>
            <person name="Hirose Y."/>
            <person name="Kanesaki Y."/>
            <person name="Higuchi S."/>
            <person name="Fujiwara T."/>
            <person name="Onuma R."/>
            <person name="Era A."/>
            <person name="Ohbayashi R."/>
            <person name="Uzuka A."/>
            <person name="Nozaki H."/>
            <person name="Yoshikawa H."/>
            <person name="Miyagishima S.Y."/>
        </authorList>
    </citation>
    <scope>NUCLEOTIDE SEQUENCE [LARGE SCALE GENOMIC DNA]</scope>
    <source>
        <strain evidence="8 9">NIES-2499</strain>
    </source>
</reference>
<keyword evidence="1 7" id="KW-0813">Transport</keyword>
<dbReference type="GO" id="GO:0017056">
    <property type="term" value="F:structural constituent of nuclear pore"/>
    <property type="evidence" value="ECO:0007669"/>
    <property type="project" value="UniProtKB-UniRule"/>
</dbReference>
<proteinExistence type="inferred from homology"/>
<dbReference type="GO" id="GO:0000973">
    <property type="term" value="P:post-transcriptional tethering of RNA polymerase II gene DNA at nuclear periphery"/>
    <property type="evidence" value="ECO:0007669"/>
    <property type="project" value="TreeGrafter"/>
</dbReference>
<dbReference type="PANTHER" id="PTHR13003:SF2">
    <property type="entry name" value="NUCLEAR PORE COMPLEX PROTEIN NUP107"/>
    <property type="match status" value="1"/>
</dbReference>
<dbReference type="GO" id="GO:0031080">
    <property type="term" value="C:nuclear pore outer ring"/>
    <property type="evidence" value="ECO:0007669"/>
    <property type="project" value="TreeGrafter"/>
</dbReference>
<accession>A0A250XK86</accession>
<evidence type="ECO:0000256" key="4">
    <source>
        <dbReference type="ARBA" id="ARBA00023010"/>
    </source>
</evidence>
<dbReference type="Gene3D" id="1.10.3450.20">
    <property type="match status" value="1"/>
</dbReference>
<organism evidence="8 9">
    <name type="scientific">Chlamydomonas eustigma</name>
    <dbReference type="NCBI Taxonomy" id="1157962"/>
    <lineage>
        <taxon>Eukaryota</taxon>
        <taxon>Viridiplantae</taxon>
        <taxon>Chlorophyta</taxon>
        <taxon>core chlorophytes</taxon>
        <taxon>Chlorophyceae</taxon>
        <taxon>CS clade</taxon>
        <taxon>Chlamydomonadales</taxon>
        <taxon>Chlamydomonadaceae</taxon>
        <taxon>Chlamydomonas</taxon>
    </lineage>
</organism>
<sequence length="1087" mass="116658">MENNSGSSLQTQLADVIEGILTDRVATKDAIVALEAIYQTLEQSMRDESYQQLSRPARAMRLKTLSSELKHQADTWHLVWCLYCNPAGPGGVGGCDVQDVGDQRTFRQLLADRVSSHPFLCRIASVVAWLESIADDDVAEQGAQRFADHDGVWIESRHQIGKGGLVTDLDPDAPSRQGKALHPENVKSEERIQARLWQLVRAGRIKDARELSRKIGRPWCFASLGGGGAFGPLPVGVSAARYDDEADEDQAVGDLAAETESGAGTRRALWKWVCFQVSEPQGGGGGLVPGWKFERAVYGVLSGNVAAVLPVCASWEDALWAYCRACLDVSTDESLGYFEQATVDVIGSDVLTGVLQRCGLIGSSAFNIRSGHAAVDGALSVALGGKWPAPVAVQQLPRTFEDIFEALRCSPDPTISTASGDPLHRVQQLLVTDNFSTLAAFLHGWLISQESLEGMETPYSSAVEEGMQRRVSSAGGAVEGEGGSELQGVSGLPGRHLRMVAFGAHLMLLLEGLGVTASEEGRGMEPASGMREQVLVLYLAGLLEEQQHLELVPHYLPLLGVPNRELIASELLQLLTSRLVSLQQTVGGAEADAGVEADVLCCRMYCLMASKCQACVIRQDLLDEQEAREASSGMVVSEDAEVLNINKLATCIRPDEVRILLGSFMDTVRFSAAYAPLQRAKAARWLSYPLLHPNAATAASSYSSMWGSSDLFTSEGLPESWACDDALKLACALSGELALGDEGCAAAGYHLVSQVLPQGVVSMVQQLAAQIQDAALEDSPTMEEGEGVMTAATAARSIASKLESLAAEFNQWVVYYNVDSELHAWSQRYEAYQGREVSEGSAALSSIRQELASTARKLLQSVAEELLHADWLGWLGNWSQAEEEEEEGDGPLGIELTLTCKEQCDESAPLGGASYPHLKGAALFEFETDIRSVVESSVAVAGGDISAAVTSSQDLDGFVMVQLTCKRAEQSWTQMVELAVGLLQGSLLGVPSNIFLVNLRAGRSSSAAVCRKVCLGKMILGCSKLRRSLVHLGGHGNDGEQILDLLAGGGQDAGLVEVLSKPMLQKFLEMEADTSIGILYKRQKENV</sequence>
<comment type="function">
    <text evidence="7">Functions as a component of the nuclear pore complex (NPC).</text>
</comment>
<dbReference type="Proteomes" id="UP000232323">
    <property type="component" value="Unassembled WGS sequence"/>
</dbReference>
<evidence type="ECO:0000256" key="6">
    <source>
        <dbReference type="ARBA" id="ARBA00023242"/>
    </source>
</evidence>
<dbReference type="GO" id="GO:0006406">
    <property type="term" value="P:mRNA export from nucleus"/>
    <property type="evidence" value="ECO:0007669"/>
    <property type="project" value="TreeGrafter"/>
</dbReference>
<comment type="similarity">
    <text evidence="7">Belongs to the nucleoporin Nup84/Nup107 family.</text>
</comment>
<keyword evidence="5 7" id="KW-0906">Nuclear pore complex</keyword>
<dbReference type="OrthoDB" id="546417at2759"/>
<evidence type="ECO:0000256" key="3">
    <source>
        <dbReference type="ARBA" id="ARBA00022927"/>
    </source>
</evidence>
<dbReference type="Pfam" id="PF04121">
    <property type="entry name" value="Nup84_Nup100"/>
    <property type="match status" value="1"/>
</dbReference>